<dbReference type="SUPFAM" id="SSF55347">
    <property type="entry name" value="Glyceraldehyde-3-phosphate dehydrogenase-like, C-terminal domain"/>
    <property type="match status" value="1"/>
</dbReference>
<evidence type="ECO:0000313" key="3">
    <source>
        <dbReference type="EMBL" id="RNL62533.1"/>
    </source>
</evidence>
<dbReference type="SUPFAM" id="SSF51735">
    <property type="entry name" value="NAD(P)-binding Rossmann-fold domains"/>
    <property type="match status" value="1"/>
</dbReference>
<dbReference type="Proteomes" id="UP000267128">
    <property type="component" value="Unassembled WGS sequence"/>
</dbReference>
<dbReference type="Gene3D" id="3.40.50.720">
    <property type="entry name" value="NAD(P)-binding Rossmann-like Domain"/>
    <property type="match status" value="1"/>
</dbReference>
<dbReference type="AlphaFoldDB" id="A0A3N0CHU3"/>
<name>A0A3N0CHU3_9ACTN</name>
<comment type="caution">
    <text evidence="3">The sequence shown here is derived from an EMBL/GenBank/DDBJ whole genome shotgun (WGS) entry which is preliminary data.</text>
</comment>
<dbReference type="Gene3D" id="3.30.360.10">
    <property type="entry name" value="Dihydrodipicolinate Reductase, domain 2"/>
    <property type="match status" value="1"/>
</dbReference>
<accession>A0A3N0CHU3</accession>
<dbReference type="Pfam" id="PF01408">
    <property type="entry name" value="GFO_IDH_MocA"/>
    <property type="match status" value="1"/>
</dbReference>
<feature type="domain" description="Gfo/Idh/MocA-like oxidoreductase N-terminal" evidence="1">
    <location>
        <begin position="5"/>
        <end position="123"/>
    </location>
</feature>
<keyword evidence="4" id="KW-1185">Reference proteome</keyword>
<protein>
    <submittedName>
        <fullName evidence="3">Gfo/Idh/MocA family oxidoreductase</fullName>
    </submittedName>
</protein>
<evidence type="ECO:0000259" key="1">
    <source>
        <dbReference type="Pfam" id="PF01408"/>
    </source>
</evidence>
<gene>
    <name evidence="3" type="ORF">EFK50_12245</name>
</gene>
<dbReference type="InterPro" id="IPR036291">
    <property type="entry name" value="NAD(P)-bd_dom_sf"/>
</dbReference>
<dbReference type="Pfam" id="PF22725">
    <property type="entry name" value="GFO_IDH_MocA_C3"/>
    <property type="match status" value="1"/>
</dbReference>
<dbReference type="InterPro" id="IPR051450">
    <property type="entry name" value="Gfo/Idh/MocA_Oxidoreductases"/>
</dbReference>
<dbReference type="InterPro" id="IPR055170">
    <property type="entry name" value="GFO_IDH_MocA-like_dom"/>
</dbReference>
<dbReference type="EMBL" id="RJSE01000007">
    <property type="protein sequence ID" value="RNL62533.1"/>
    <property type="molecule type" value="Genomic_DNA"/>
</dbReference>
<organism evidence="3 4">
    <name type="scientific">Nocardioides marmoriginsengisoli</name>
    <dbReference type="NCBI Taxonomy" id="661483"/>
    <lineage>
        <taxon>Bacteria</taxon>
        <taxon>Bacillati</taxon>
        <taxon>Actinomycetota</taxon>
        <taxon>Actinomycetes</taxon>
        <taxon>Propionibacteriales</taxon>
        <taxon>Nocardioidaceae</taxon>
        <taxon>Nocardioides</taxon>
    </lineage>
</organism>
<dbReference type="PANTHER" id="PTHR43377:SF1">
    <property type="entry name" value="BILIVERDIN REDUCTASE A"/>
    <property type="match status" value="1"/>
</dbReference>
<dbReference type="InterPro" id="IPR000683">
    <property type="entry name" value="Gfo/Idh/MocA-like_OxRdtase_N"/>
</dbReference>
<dbReference type="RefSeq" id="WP_123227829.1">
    <property type="nucleotide sequence ID" value="NZ_RJSE01000007.1"/>
</dbReference>
<sequence length="325" mass="33845">MATTIRLGVLGAGIMGRRVAAAAVGTGRFEVVAVADADRVRAESLAGEYGASAHGGVADLCAVPDLDAVYVGLPHALHLEACAAAAAAGVHVLVDKPLCTTAAEADRIGALAAASDRVWMVGFSYRYRAEWQRAQQIIAGGELGLPYFVLDTAIEAYVSTPGWYWDAAAGGGTIQLQSHHSFDRIAWLIDSDATGVSCRIVRPPGSAEVSAQISATYRSGLVAGISLSFGRTYDAVPRTLFVLQAERGMLEIDEDRTLRVTTADGVLTESHADDDWLGHELGAFAGAVDGDGFPFPGIAAGRAALQCALAAERAATSDSWMVPDA</sequence>
<evidence type="ECO:0000259" key="2">
    <source>
        <dbReference type="Pfam" id="PF22725"/>
    </source>
</evidence>
<reference evidence="3 4" key="1">
    <citation type="submission" date="2018-11" db="EMBL/GenBank/DDBJ databases">
        <authorList>
            <person name="Li F."/>
        </authorList>
    </citation>
    <scope>NUCLEOTIDE SEQUENCE [LARGE SCALE GENOMIC DNA]</scope>
    <source>
        <strain evidence="3 4">Gsoil 097</strain>
    </source>
</reference>
<evidence type="ECO:0000313" key="4">
    <source>
        <dbReference type="Proteomes" id="UP000267128"/>
    </source>
</evidence>
<dbReference type="GO" id="GO:0000166">
    <property type="term" value="F:nucleotide binding"/>
    <property type="evidence" value="ECO:0007669"/>
    <property type="project" value="InterPro"/>
</dbReference>
<feature type="domain" description="GFO/IDH/MocA-like oxidoreductase" evidence="2">
    <location>
        <begin position="131"/>
        <end position="250"/>
    </location>
</feature>
<dbReference type="PANTHER" id="PTHR43377">
    <property type="entry name" value="BILIVERDIN REDUCTASE A"/>
    <property type="match status" value="1"/>
</dbReference>
<dbReference type="OrthoDB" id="256869at2"/>
<proteinExistence type="predicted"/>